<accession>X1L118</accession>
<name>X1L118_9ZZZZ</name>
<organism evidence="2">
    <name type="scientific">marine sediment metagenome</name>
    <dbReference type="NCBI Taxonomy" id="412755"/>
    <lineage>
        <taxon>unclassified sequences</taxon>
        <taxon>metagenomes</taxon>
        <taxon>ecological metagenomes</taxon>
    </lineage>
</organism>
<comment type="caution">
    <text evidence="2">The sequence shown here is derived from an EMBL/GenBank/DDBJ whole genome shotgun (WGS) entry which is preliminary data.</text>
</comment>
<sequence length="124" mass="13070">GEGKGVLNQEAEGLREVAGKLDENFAKAVKLLSECQGKAIVTGIGKSGIVGRKIASTLASTGKPAFFLHASEARHGDLGMVSDQDVVLLISNTGETEEMLEILPSLRLLGVGSILENARRKSLR</sequence>
<feature type="non-terminal residue" evidence="2">
    <location>
        <position position="1"/>
    </location>
</feature>
<dbReference type="Gene3D" id="3.40.50.10490">
    <property type="entry name" value="Glucose-6-phosphate isomerase like protein, domain 1"/>
    <property type="match status" value="1"/>
</dbReference>
<feature type="domain" description="SIS" evidence="1">
    <location>
        <begin position="28"/>
        <end position="124"/>
    </location>
</feature>
<dbReference type="GO" id="GO:1901135">
    <property type="term" value="P:carbohydrate derivative metabolic process"/>
    <property type="evidence" value="ECO:0007669"/>
    <property type="project" value="InterPro"/>
</dbReference>
<dbReference type="PROSITE" id="PS51464">
    <property type="entry name" value="SIS"/>
    <property type="match status" value="1"/>
</dbReference>
<dbReference type="InterPro" id="IPR050986">
    <property type="entry name" value="GutQ/KpsF_isomerases"/>
</dbReference>
<dbReference type="EMBL" id="BARV01010468">
    <property type="protein sequence ID" value="GAI12673.1"/>
    <property type="molecule type" value="Genomic_DNA"/>
</dbReference>
<dbReference type="SUPFAM" id="SSF53697">
    <property type="entry name" value="SIS domain"/>
    <property type="match status" value="1"/>
</dbReference>
<dbReference type="InterPro" id="IPR001347">
    <property type="entry name" value="SIS_dom"/>
</dbReference>
<dbReference type="AlphaFoldDB" id="X1L118"/>
<reference evidence="2" key="1">
    <citation type="journal article" date="2014" name="Front. Microbiol.">
        <title>High frequency of phylogenetically diverse reductive dehalogenase-homologous genes in deep subseafloor sedimentary metagenomes.</title>
        <authorList>
            <person name="Kawai M."/>
            <person name="Futagami T."/>
            <person name="Toyoda A."/>
            <person name="Takaki Y."/>
            <person name="Nishi S."/>
            <person name="Hori S."/>
            <person name="Arai W."/>
            <person name="Tsubouchi T."/>
            <person name="Morono Y."/>
            <person name="Uchiyama I."/>
            <person name="Ito T."/>
            <person name="Fujiyama A."/>
            <person name="Inagaki F."/>
            <person name="Takami H."/>
        </authorList>
    </citation>
    <scope>NUCLEOTIDE SEQUENCE</scope>
    <source>
        <strain evidence="2">Expedition CK06-06</strain>
    </source>
</reference>
<dbReference type="PANTHER" id="PTHR42745:SF1">
    <property type="entry name" value="ARABINOSE 5-PHOSPHATE ISOMERASE KDSD"/>
    <property type="match status" value="1"/>
</dbReference>
<evidence type="ECO:0000313" key="2">
    <source>
        <dbReference type="EMBL" id="GAI12673.1"/>
    </source>
</evidence>
<protein>
    <recommendedName>
        <fullName evidence="1">SIS domain-containing protein</fullName>
    </recommendedName>
</protein>
<dbReference type="Pfam" id="PF01380">
    <property type="entry name" value="SIS"/>
    <property type="match status" value="1"/>
</dbReference>
<dbReference type="GO" id="GO:0097367">
    <property type="term" value="F:carbohydrate derivative binding"/>
    <property type="evidence" value="ECO:0007669"/>
    <property type="project" value="InterPro"/>
</dbReference>
<evidence type="ECO:0000259" key="1">
    <source>
        <dbReference type="PROSITE" id="PS51464"/>
    </source>
</evidence>
<gene>
    <name evidence="2" type="ORF">S06H3_20248</name>
</gene>
<proteinExistence type="predicted"/>
<dbReference type="InterPro" id="IPR046348">
    <property type="entry name" value="SIS_dom_sf"/>
</dbReference>
<dbReference type="PANTHER" id="PTHR42745">
    <property type="match status" value="1"/>
</dbReference>